<dbReference type="Proteomes" id="UP001153069">
    <property type="component" value="Unassembled WGS sequence"/>
</dbReference>
<keyword evidence="2" id="KW-1185">Reference proteome</keyword>
<reference evidence="1" key="1">
    <citation type="submission" date="2020-06" db="EMBL/GenBank/DDBJ databases">
        <authorList>
            <consortium name="Plant Systems Biology data submission"/>
        </authorList>
    </citation>
    <scope>NUCLEOTIDE SEQUENCE</scope>
    <source>
        <strain evidence="1">D6</strain>
    </source>
</reference>
<organism evidence="1 2">
    <name type="scientific">Seminavis robusta</name>
    <dbReference type="NCBI Taxonomy" id="568900"/>
    <lineage>
        <taxon>Eukaryota</taxon>
        <taxon>Sar</taxon>
        <taxon>Stramenopiles</taxon>
        <taxon>Ochrophyta</taxon>
        <taxon>Bacillariophyta</taxon>
        <taxon>Bacillariophyceae</taxon>
        <taxon>Bacillariophycidae</taxon>
        <taxon>Naviculales</taxon>
        <taxon>Naviculaceae</taxon>
        <taxon>Seminavis</taxon>
    </lineage>
</organism>
<name>A0A9N8D4Y8_9STRA</name>
<dbReference type="AlphaFoldDB" id="A0A9N8D4Y8"/>
<evidence type="ECO:0000313" key="2">
    <source>
        <dbReference type="Proteomes" id="UP001153069"/>
    </source>
</evidence>
<evidence type="ECO:0000313" key="1">
    <source>
        <dbReference type="EMBL" id="CAB9496164.1"/>
    </source>
</evidence>
<proteinExistence type="predicted"/>
<protein>
    <submittedName>
        <fullName evidence="1">Uncharacterized protein</fullName>
    </submittedName>
</protein>
<gene>
    <name evidence="1" type="ORF">SEMRO_2_G001400.1</name>
</gene>
<comment type="caution">
    <text evidence="1">The sequence shown here is derived from an EMBL/GenBank/DDBJ whole genome shotgun (WGS) entry which is preliminary data.</text>
</comment>
<accession>A0A9N8D4Y8</accession>
<sequence>MAEESGTYHEIATYLVRFMAALNNNICIIMSEEEISKPPIIESMNPTMKDFDSSVPVLAPASVSSTDSSCECCSSRHTVEPDVVAEKDQPPKEIETRRSKVSFGEVIFRNYPIILGDHPDCIGPPIALDWECVNEEHYDLEEYEAGREPRKHDEGLVLDWLLRKRMLRCYAGTSEDAMNESSLECSRIRRQREQTRKSVQHRSHMRHLLSRFSGGLLGDKAIKHKDRSVHLARFKNKTTPGDSKPTVEAGC</sequence>
<dbReference type="EMBL" id="CAICTM010000002">
    <property type="protein sequence ID" value="CAB9496164.1"/>
    <property type="molecule type" value="Genomic_DNA"/>
</dbReference>